<keyword evidence="12" id="KW-1185">Reference proteome</keyword>
<feature type="region of interest" description="Disordered" evidence="8">
    <location>
        <begin position="149"/>
        <end position="170"/>
    </location>
</feature>
<evidence type="ECO:0000256" key="7">
    <source>
        <dbReference type="ARBA" id="ARBA00023180"/>
    </source>
</evidence>
<feature type="region of interest" description="Disordered" evidence="8">
    <location>
        <begin position="365"/>
        <end position="394"/>
    </location>
</feature>
<dbReference type="Proteomes" id="UP001174136">
    <property type="component" value="Unassembled WGS sequence"/>
</dbReference>
<feature type="compositionally biased region" description="Low complexity" evidence="8">
    <location>
        <begin position="230"/>
        <end position="239"/>
    </location>
</feature>
<gene>
    <name evidence="11" type="primary">Fam174b</name>
    <name evidence="11" type="ORF">N1851_004983</name>
</gene>
<evidence type="ECO:0000256" key="9">
    <source>
        <dbReference type="SAM" id="Phobius"/>
    </source>
</evidence>
<evidence type="ECO:0000256" key="6">
    <source>
        <dbReference type="ARBA" id="ARBA00023136"/>
    </source>
</evidence>
<feature type="signal peptide" evidence="10">
    <location>
        <begin position="1"/>
        <end position="21"/>
    </location>
</feature>
<evidence type="ECO:0000256" key="8">
    <source>
        <dbReference type="SAM" id="MobiDB-lite"/>
    </source>
</evidence>
<reference evidence="11" key="1">
    <citation type="journal article" date="2023" name="Front. Mar. Sci.">
        <title>A new Merluccius polli reference genome to investigate the effects of global change in West African waters.</title>
        <authorList>
            <person name="Mateo J.L."/>
            <person name="Blanco-Fernandez C."/>
            <person name="Garcia-Vazquez E."/>
            <person name="Machado-Schiaffino G."/>
        </authorList>
    </citation>
    <scope>NUCLEOTIDE SEQUENCE</scope>
    <source>
        <strain evidence="11">C29</strain>
        <tissue evidence="11">Fin</tissue>
    </source>
</reference>
<keyword evidence="3 9" id="KW-0812">Transmembrane</keyword>
<evidence type="ECO:0000256" key="3">
    <source>
        <dbReference type="ARBA" id="ARBA00022692"/>
    </source>
</evidence>
<keyword evidence="7" id="KW-0325">Glycoprotein</keyword>
<dbReference type="InterPro" id="IPR009565">
    <property type="entry name" value="FAM174-like"/>
</dbReference>
<name>A0AA47P6Y0_MERPO</name>
<feature type="chain" id="PRO_5041212054" evidence="10">
    <location>
        <begin position="22"/>
        <end position="394"/>
    </location>
</feature>
<feature type="compositionally biased region" description="Basic and acidic residues" evidence="8">
    <location>
        <begin position="381"/>
        <end position="394"/>
    </location>
</feature>
<evidence type="ECO:0000313" key="12">
    <source>
        <dbReference type="Proteomes" id="UP001174136"/>
    </source>
</evidence>
<proteinExistence type="inferred from homology"/>
<evidence type="ECO:0000256" key="4">
    <source>
        <dbReference type="ARBA" id="ARBA00022729"/>
    </source>
</evidence>
<dbReference type="EMBL" id="JAOPHQ010000853">
    <property type="protein sequence ID" value="KAK0153336.1"/>
    <property type="molecule type" value="Genomic_DNA"/>
</dbReference>
<feature type="region of interest" description="Disordered" evidence="8">
    <location>
        <begin position="38"/>
        <end position="58"/>
    </location>
</feature>
<accession>A0AA47P6Y0</accession>
<evidence type="ECO:0000256" key="10">
    <source>
        <dbReference type="SAM" id="SignalP"/>
    </source>
</evidence>
<dbReference type="Pfam" id="PF06679">
    <property type="entry name" value="DUF1180"/>
    <property type="match status" value="1"/>
</dbReference>
<feature type="transmembrane region" description="Helical" evidence="9">
    <location>
        <begin position="76"/>
        <end position="96"/>
    </location>
</feature>
<evidence type="ECO:0000256" key="5">
    <source>
        <dbReference type="ARBA" id="ARBA00022989"/>
    </source>
</evidence>
<dbReference type="AlphaFoldDB" id="A0AA47P6Y0"/>
<evidence type="ECO:0000256" key="1">
    <source>
        <dbReference type="ARBA" id="ARBA00004479"/>
    </source>
</evidence>
<keyword evidence="4 10" id="KW-0732">Signal</keyword>
<evidence type="ECO:0000256" key="2">
    <source>
        <dbReference type="ARBA" id="ARBA00006986"/>
    </source>
</evidence>
<comment type="caution">
    <text evidence="11">The sequence shown here is derived from an EMBL/GenBank/DDBJ whole genome shotgun (WGS) entry which is preliminary data.</text>
</comment>
<dbReference type="PANTHER" id="PTHR28607:SF3">
    <property type="entry name" value="MEMBRANE PROTEIN FAM174B"/>
    <property type="match status" value="1"/>
</dbReference>
<feature type="region of interest" description="Disordered" evidence="8">
    <location>
        <begin position="230"/>
        <end position="278"/>
    </location>
</feature>
<dbReference type="GO" id="GO:0016020">
    <property type="term" value="C:membrane"/>
    <property type="evidence" value="ECO:0007669"/>
    <property type="project" value="UniProtKB-SubCell"/>
</dbReference>
<sequence length="394" mass="43841">MTTTHNLVLTFMCAAVWRVAGEPRTQTLLSPAATHLNATASATEEDPSKTNNSSTAAATESRISSTLAHLPTLRNMVVLVCVVTAVLVTCLVVKVIRSGRRIRKTRKYDIITTPAERVEMAPLNDDNEDEDDSTLFDIKYRRRKEGKAVRTPTVCSRMRRAAHSTRSSPPLAMKAGIHRTLPWRLCSRATKRSRHSSLARSWKARCTTEGFMVTRLVRWPTSAEYSFTGARRTARRTTGPSVPGSNFAGVQRRTWTRRSRSVQPAAEQQHAALKGQRRSLRSALRPHLSGCLSLGAIRVREGRIEFSLRHVALVTLDVLLVVPAQAIPRSGVEEEGNALENDGQAHVQMPVSHVVVKQASSPLATLEAPEKACRIDPSTEDQWRRDESYRTDRR</sequence>
<organism evidence="11 12">
    <name type="scientific">Merluccius polli</name>
    <name type="common">Benguela hake</name>
    <name type="synonym">Merluccius cadenati</name>
    <dbReference type="NCBI Taxonomy" id="89951"/>
    <lineage>
        <taxon>Eukaryota</taxon>
        <taxon>Metazoa</taxon>
        <taxon>Chordata</taxon>
        <taxon>Craniata</taxon>
        <taxon>Vertebrata</taxon>
        <taxon>Euteleostomi</taxon>
        <taxon>Actinopterygii</taxon>
        <taxon>Neopterygii</taxon>
        <taxon>Teleostei</taxon>
        <taxon>Neoteleostei</taxon>
        <taxon>Acanthomorphata</taxon>
        <taxon>Zeiogadaria</taxon>
        <taxon>Gadariae</taxon>
        <taxon>Gadiformes</taxon>
        <taxon>Gadoidei</taxon>
        <taxon>Merlucciidae</taxon>
        <taxon>Merluccius</taxon>
    </lineage>
</organism>
<keyword evidence="5 9" id="KW-1133">Transmembrane helix</keyword>
<dbReference type="PANTHER" id="PTHR28607">
    <property type="entry name" value="EXPRESSED PROTEIN"/>
    <property type="match status" value="1"/>
</dbReference>
<comment type="similarity">
    <text evidence="2">Belongs to the FAM174 family.</text>
</comment>
<evidence type="ECO:0000313" key="11">
    <source>
        <dbReference type="EMBL" id="KAK0153336.1"/>
    </source>
</evidence>
<protein>
    <submittedName>
        <fullName evidence="11">Membrane protein FAM174B</fullName>
    </submittedName>
</protein>
<comment type="subcellular location">
    <subcellularLocation>
        <location evidence="1">Membrane</location>
        <topology evidence="1">Single-pass type I membrane protein</topology>
    </subcellularLocation>
</comment>
<keyword evidence="6 9" id="KW-0472">Membrane</keyword>
<feature type="compositionally biased region" description="Polar residues" evidence="8">
    <location>
        <begin position="49"/>
        <end position="58"/>
    </location>
</feature>